<dbReference type="Gene3D" id="3.40.109.10">
    <property type="entry name" value="NADH Oxidase"/>
    <property type="match status" value="1"/>
</dbReference>
<protein>
    <submittedName>
        <fullName evidence="7">Nitroreductase</fullName>
    </submittedName>
</protein>
<dbReference type="GO" id="GO:0016491">
    <property type="term" value="F:oxidoreductase activity"/>
    <property type="evidence" value="ECO:0007669"/>
    <property type="project" value="UniProtKB-KW"/>
</dbReference>
<evidence type="ECO:0000256" key="4">
    <source>
        <dbReference type="ARBA" id="ARBA00022643"/>
    </source>
</evidence>
<evidence type="ECO:0000259" key="6">
    <source>
        <dbReference type="Pfam" id="PF00881"/>
    </source>
</evidence>
<sequence length="174" mass="19556">MSFFELVKKRRSIRQFKPEKIESEKIKLITSAGLMAPSSRNCKPCEFVVVENKDTLQKLSESRPASSQLIANAAAAIVICIDKNKSTCPVEDATIAAIMMQLEAEDINLGSCWVHIHAREKEPGLTSENYVKKTLGIADNYAVLCIIALGYKNEEKSHHDEEKLDSNKIHYEKF</sequence>
<evidence type="ECO:0000313" key="7">
    <source>
        <dbReference type="EMBL" id="VBB43403.1"/>
    </source>
</evidence>
<dbReference type="InterPro" id="IPR029479">
    <property type="entry name" value="Nitroreductase"/>
</dbReference>
<feature type="domain" description="Nitroreductase" evidence="6">
    <location>
        <begin position="7"/>
        <end position="62"/>
    </location>
</feature>
<evidence type="ECO:0000256" key="5">
    <source>
        <dbReference type="ARBA" id="ARBA00023002"/>
    </source>
</evidence>
<evidence type="ECO:0000256" key="1">
    <source>
        <dbReference type="ARBA" id="ARBA00001917"/>
    </source>
</evidence>
<evidence type="ECO:0000256" key="3">
    <source>
        <dbReference type="ARBA" id="ARBA00022630"/>
    </source>
</evidence>
<reference evidence="7" key="1">
    <citation type="submission" date="2018-07" db="EMBL/GenBank/DDBJ databases">
        <authorList>
            <consortium name="Genoscope - CEA"/>
            <person name="William W."/>
        </authorList>
    </citation>
    <scope>NUCLEOTIDE SEQUENCE</scope>
    <source>
        <strain evidence="7">IK1</strain>
    </source>
</reference>
<accession>A0A653A5W0</accession>
<comment type="similarity">
    <text evidence="2">Belongs to the nitroreductase family.</text>
</comment>
<feature type="domain" description="Nitroreductase" evidence="6">
    <location>
        <begin position="69"/>
        <end position="151"/>
    </location>
</feature>
<dbReference type="EMBL" id="UPXZ01000004">
    <property type="protein sequence ID" value="VBB43403.1"/>
    <property type="molecule type" value="Genomic_DNA"/>
</dbReference>
<gene>
    <name evidence="7" type="ORF">TRIP_D120070</name>
</gene>
<keyword evidence="5" id="KW-0560">Oxidoreductase</keyword>
<organism evidence="7">
    <name type="scientific">uncultured Paludibacter sp</name>
    <dbReference type="NCBI Taxonomy" id="497635"/>
    <lineage>
        <taxon>Bacteria</taxon>
        <taxon>Pseudomonadati</taxon>
        <taxon>Bacteroidota</taxon>
        <taxon>Bacteroidia</taxon>
        <taxon>Bacteroidales</taxon>
        <taxon>Paludibacteraceae</taxon>
        <taxon>Paludibacter</taxon>
        <taxon>environmental samples</taxon>
    </lineage>
</organism>
<dbReference type="Pfam" id="PF00881">
    <property type="entry name" value="Nitroreductase"/>
    <property type="match status" value="2"/>
</dbReference>
<dbReference type="SUPFAM" id="SSF55469">
    <property type="entry name" value="FMN-dependent nitroreductase-like"/>
    <property type="match status" value="1"/>
</dbReference>
<proteinExistence type="inferred from homology"/>
<dbReference type="AlphaFoldDB" id="A0A653A5W0"/>
<dbReference type="InterPro" id="IPR000415">
    <property type="entry name" value="Nitroreductase-like"/>
</dbReference>
<keyword evidence="4" id="KW-0288">FMN</keyword>
<keyword evidence="3" id="KW-0285">Flavoprotein</keyword>
<comment type="cofactor">
    <cofactor evidence="1">
        <name>FMN</name>
        <dbReference type="ChEBI" id="CHEBI:58210"/>
    </cofactor>
</comment>
<name>A0A653A5W0_9BACT</name>
<evidence type="ECO:0000256" key="2">
    <source>
        <dbReference type="ARBA" id="ARBA00007118"/>
    </source>
</evidence>
<dbReference type="PANTHER" id="PTHR43673">
    <property type="entry name" value="NAD(P)H NITROREDUCTASE YDGI-RELATED"/>
    <property type="match status" value="1"/>
</dbReference>
<dbReference type="PANTHER" id="PTHR43673:SF2">
    <property type="entry name" value="NITROREDUCTASE"/>
    <property type="match status" value="1"/>
</dbReference>
<dbReference type="CDD" id="cd02151">
    <property type="entry name" value="nitroreductase"/>
    <property type="match status" value="1"/>
</dbReference>